<evidence type="ECO:0000313" key="4">
    <source>
        <dbReference type="Proteomes" id="UP000270468"/>
    </source>
</evidence>
<evidence type="ECO:0000313" key="3">
    <source>
        <dbReference type="EMBL" id="VDC25963.1"/>
    </source>
</evidence>
<evidence type="ECO:0008006" key="5">
    <source>
        <dbReference type="Google" id="ProtNLM"/>
    </source>
</evidence>
<keyword evidence="2" id="KW-0472">Membrane</keyword>
<reference evidence="3 4" key="1">
    <citation type="submission" date="2018-11" db="EMBL/GenBank/DDBJ databases">
        <authorList>
            <person name="Criscuolo A."/>
        </authorList>
    </citation>
    <scope>NUCLEOTIDE SEQUENCE [LARGE SCALE GENOMIC DNA]</scope>
    <source>
        <strain evidence="3">ATB-66</strain>
    </source>
</reference>
<feature type="transmembrane region" description="Helical" evidence="2">
    <location>
        <begin position="7"/>
        <end position="26"/>
    </location>
</feature>
<keyword evidence="2" id="KW-0812">Transmembrane</keyword>
<keyword evidence="2" id="KW-1133">Transmembrane helix</keyword>
<gene>
    <name evidence="3" type="ORF">FILTAD_01385</name>
</gene>
<dbReference type="AlphaFoldDB" id="A0A3P5WRD8"/>
<feature type="transmembrane region" description="Helical" evidence="2">
    <location>
        <begin position="85"/>
        <end position="107"/>
    </location>
</feature>
<accession>A0A3P5WRD8</accession>
<feature type="compositionally biased region" description="Basic and acidic residues" evidence="1">
    <location>
        <begin position="139"/>
        <end position="149"/>
    </location>
</feature>
<dbReference type="OrthoDB" id="2111682at2"/>
<keyword evidence="4" id="KW-1185">Reference proteome</keyword>
<protein>
    <recommendedName>
        <fullName evidence="5">DUF2512 family protein</fullName>
    </recommendedName>
</protein>
<proteinExistence type="predicted"/>
<dbReference type="InterPro" id="IPR019649">
    <property type="entry name" value="DUF2512"/>
</dbReference>
<name>A0A3P5WRD8_9BACL</name>
<feature type="region of interest" description="Disordered" evidence="1">
    <location>
        <begin position="134"/>
        <end position="167"/>
    </location>
</feature>
<evidence type="ECO:0000256" key="1">
    <source>
        <dbReference type="SAM" id="MobiDB-lite"/>
    </source>
</evidence>
<evidence type="ECO:0000256" key="2">
    <source>
        <dbReference type="SAM" id="Phobius"/>
    </source>
</evidence>
<dbReference type="EMBL" id="UXAV01000036">
    <property type="protein sequence ID" value="VDC25963.1"/>
    <property type="molecule type" value="Genomic_DNA"/>
</dbReference>
<sequence>MKYITALIIKFIMLTAVLWIVLGIFGVSFADILLTSIVLTGVSFIGDVFILPRVGNMVATLADFGLAFVMIWLMGSVLFEQPVRLGIASLISAMVIAAGEFVFHMYLLKQVVGNEQAVPENRYSMHQQNIMQTEFGSEPDIKPPKKDKLSGQNHKQRPKKRKKKNPY</sequence>
<dbReference type="Proteomes" id="UP000270468">
    <property type="component" value="Unassembled WGS sequence"/>
</dbReference>
<feature type="transmembrane region" description="Helical" evidence="2">
    <location>
        <begin position="32"/>
        <end position="51"/>
    </location>
</feature>
<dbReference type="Pfam" id="PF10710">
    <property type="entry name" value="DUF2512"/>
    <property type="match status" value="1"/>
</dbReference>
<organism evidence="3 4">
    <name type="scientific">Filibacter tadaridae</name>
    <dbReference type="NCBI Taxonomy" id="2483811"/>
    <lineage>
        <taxon>Bacteria</taxon>
        <taxon>Bacillati</taxon>
        <taxon>Bacillota</taxon>
        <taxon>Bacilli</taxon>
        <taxon>Bacillales</taxon>
        <taxon>Caryophanaceae</taxon>
        <taxon>Filibacter</taxon>
    </lineage>
</organism>
<feature type="transmembrane region" description="Helical" evidence="2">
    <location>
        <begin position="58"/>
        <end position="79"/>
    </location>
</feature>
<feature type="compositionally biased region" description="Basic residues" evidence="1">
    <location>
        <begin position="154"/>
        <end position="167"/>
    </location>
</feature>
<dbReference type="RefSeq" id="WP_124069766.1">
    <property type="nucleotide sequence ID" value="NZ_CBCRXF010000006.1"/>
</dbReference>